<evidence type="ECO:0000313" key="2">
    <source>
        <dbReference type="Proteomes" id="UP001231370"/>
    </source>
</evidence>
<accession>A0ABT7BHY8</accession>
<dbReference type="EMBL" id="JAQPOK010000067">
    <property type="protein sequence ID" value="MDJ1178796.1"/>
    <property type="molecule type" value="Genomic_DNA"/>
</dbReference>
<organism evidence="1 2">
    <name type="scientific">Roseofilum halophilum BLCC-M91</name>
    <dbReference type="NCBI Taxonomy" id="3022259"/>
    <lineage>
        <taxon>Bacteria</taxon>
        <taxon>Bacillati</taxon>
        <taxon>Cyanobacteriota</taxon>
        <taxon>Cyanophyceae</taxon>
        <taxon>Desertifilales</taxon>
        <taxon>Desertifilaceae</taxon>
        <taxon>Roseofilum</taxon>
        <taxon>Roseofilum halophilum</taxon>
    </lineage>
</organism>
<name>A0ABT7BHY8_9CYAN</name>
<dbReference type="RefSeq" id="WP_283762108.1">
    <property type="nucleotide sequence ID" value="NZ_JAQPOK010000067.1"/>
</dbReference>
<gene>
    <name evidence="1" type="ORF">PJF56_07970</name>
</gene>
<keyword evidence="2" id="KW-1185">Reference proteome</keyword>
<reference evidence="1 2" key="1">
    <citation type="submission" date="2023-01" db="EMBL/GenBank/DDBJ databases">
        <title>Novel diversity within Roseofilum (Cyanobacteria; Desertifilaceae) from marine benthic mats with descriptions of four novel species.</title>
        <authorList>
            <person name="Wang Y."/>
            <person name="Berthold D.E."/>
            <person name="Hu J."/>
            <person name="Lefler F.W."/>
            <person name="Laughinghouse H.D. IV."/>
        </authorList>
    </citation>
    <scope>NUCLEOTIDE SEQUENCE [LARGE SCALE GENOMIC DNA]</scope>
    <source>
        <strain evidence="1 2">BLCC-M91</strain>
    </source>
</reference>
<proteinExistence type="predicted"/>
<dbReference type="Proteomes" id="UP001231370">
    <property type="component" value="Unassembled WGS sequence"/>
</dbReference>
<sequence length="56" mass="6450">MQTLQNFTIKAQSSVAIAKRNGVLSRSVSCRRQPKTEFYREAFHVGDSRKRSFIAF</sequence>
<evidence type="ECO:0000313" key="1">
    <source>
        <dbReference type="EMBL" id="MDJ1178796.1"/>
    </source>
</evidence>
<protein>
    <submittedName>
        <fullName evidence="1">Uncharacterized protein</fullName>
    </submittedName>
</protein>
<comment type="caution">
    <text evidence="1">The sequence shown here is derived from an EMBL/GenBank/DDBJ whole genome shotgun (WGS) entry which is preliminary data.</text>
</comment>